<evidence type="ECO:0000313" key="6">
    <source>
        <dbReference type="Proteomes" id="UP000198424"/>
    </source>
</evidence>
<feature type="domain" description="Methyltransferase type 11" evidence="4">
    <location>
        <begin position="38"/>
        <end position="131"/>
    </location>
</feature>
<dbReference type="PANTHER" id="PTHR44942:SF4">
    <property type="entry name" value="METHYLTRANSFERASE TYPE 11 DOMAIN-CONTAINING PROTEIN"/>
    <property type="match status" value="1"/>
</dbReference>
<evidence type="ECO:0000313" key="5">
    <source>
        <dbReference type="EMBL" id="OXA96992.1"/>
    </source>
</evidence>
<evidence type="ECO:0000256" key="1">
    <source>
        <dbReference type="ARBA" id="ARBA00008361"/>
    </source>
</evidence>
<evidence type="ECO:0000256" key="3">
    <source>
        <dbReference type="ARBA" id="ARBA00022679"/>
    </source>
</evidence>
<sequence>MKNWTGERLETFVYNKNTIDHLHRYSIATNYILDKVVLDIACGEGYGSNLMSKSAKFVYGVDIDSETIANAKIKYVKSNLNFQTGSADNIPIPDASIDVVVSYETIEHHDKHDEMMLEIKRVLKSDGILIISTPDKLFYTDKRNYINEFHVKELYKNEFFDLVASRFTNIQILNQLFVNGNSIIYPDSNDNLDVYKGDYFNIGSYEVNPLYLIIIASDIHTTPQWISVFDGSKVFSMDDDKIAEIYKSKSYIIGDFILKPFKVLKKIFK</sequence>
<keyword evidence="2 5" id="KW-0489">Methyltransferase</keyword>
<reference evidence="5 6" key="1">
    <citation type="submission" date="2016-11" db="EMBL/GenBank/DDBJ databases">
        <title>Whole genomes of Flavobacteriaceae.</title>
        <authorList>
            <person name="Stine C."/>
            <person name="Li C."/>
            <person name="Tadesse D."/>
        </authorList>
    </citation>
    <scope>NUCLEOTIDE SEQUENCE [LARGE SCALE GENOMIC DNA]</scope>
    <source>
        <strain evidence="5 6">ATCC 29551</strain>
    </source>
</reference>
<dbReference type="GO" id="GO:0008168">
    <property type="term" value="F:methyltransferase activity"/>
    <property type="evidence" value="ECO:0007669"/>
    <property type="project" value="UniProtKB-KW"/>
</dbReference>
<dbReference type="PANTHER" id="PTHR44942">
    <property type="entry name" value="METHYLTRANSF_11 DOMAIN-CONTAINING PROTEIN"/>
    <property type="match status" value="1"/>
</dbReference>
<dbReference type="Gene3D" id="3.40.50.150">
    <property type="entry name" value="Vaccinia Virus protein VP39"/>
    <property type="match status" value="1"/>
</dbReference>
<dbReference type="EMBL" id="MUGY01000004">
    <property type="protein sequence ID" value="OXA96992.1"/>
    <property type="molecule type" value="Genomic_DNA"/>
</dbReference>
<dbReference type="Pfam" id="PF08241">
    <property type="entry name" value="Methyltransf_11"/>
    <property type="match status" value="1"/>
</dbReference>
<dbReference type="CDD" id="cd02440">
    <property type="entry name" value="AdoMet_MTases"/>
    <property type="match status" value="1"/>
</dbReference>
<organism evidence="5 6">
    <name type="scientific">Flavobacterium hydatis</name>
    <name type="common">Cytophaga aquatilis</name>
    <dbReference type="NCBI Taxonomy" id="991"/>
    <lineage>
        <taxon>Bacteria</taxon>
        <taxon>Pseudomonadati</taxon>
        <taxon>Bacteroidota</taxon>
        <taxon>Flavobacteriia</taxon>
        <taxon>Flavobacteriales</taxon>
        <taxon>Flavobacteriaceae</taxon>
        <taxon>Flavobacterium</taxon>
    </lineage>
</organism>
<keyword evidence="3" id="KW-0808">Transferase</keyword>
<dbReference type="InterPro" id="IPR013216">
    <property type="entry name" value="Methyltransf_11"/>
</dbReference>
<dbReference type="GO" id="GO:0032259">
    <property type="term" value="P:methylation"/>
    <property type="evidence" value="ECO:0007669"/>
    <property type="project" value="UniProtKB-KW"/>
</dbReference>
<dbReference type="InterPro" id="IPR051052">
    <property type="entry name" value="Diverse_substrate_MTase"/>
</dbReference>
<protein>
    <submittedName>
        <fullName evidence="5">SAM-dependent methyltransferase</fullName>
    </submittedName>
</protein>
<proteinExistence type="inferred from homology"/>
<dbReference type="InterPro" id="IPR029063">
    <property type="entry name" value="SAM-dependent_MTases_sf"/>
</dbReference>
<dbReference type="SUPFAM" id="SSF53335">
    <property type="entry name" value="S-adenosyl-L-methionine-dependent methyltransferases"/>
    <property type="match status" value="1"/>
</dbReference>
<comment type="caution">
    <text evidence="5">The sequence shown here is derived from an EMBL/GenBank/DDBJ whole genome shotgun (WGS) entry which is preliminary data.</text>
</comment>
<comment type="similarity">
    <text evidence="1">Belongs to the methyltransferase superfamily.</text>
</comment>
<name>A0ABX4CLR8_FLAHY</name>
<dbReference type="RefSeq" id="WP_051885570.1">
    <property type="nucleotide sequence ID" value="NZ_JBEWQG010000011.1"/>
</dbReference>
<accession>A0ABX4CLR8</accession>
<evidence type="ECO:0000259" key="4">
    <source>
        <dbReference type="Pfam" id="PF08241"/>
    </source>
</evidence>
<evidence type="ECO:0000256" key="2">
    <source>
        <dbReference type="ARBA" id="ARBA00022603"/>
    </source>
</evidence>
<keyword evidence="6" id="KW-1185">Reference proteome</keyword>
<dbReference type="Proteomes" id="UP000198424">
    <property type="component" value="Unassembled WGS sequence"/>
</dbReference>
<gene>
    <name evidence="5" type="ORF">B0A62_07010</name>
</gene>